<proteinExistence type="predicted"/>
<dbReference type="InterPro" id="IPR050199">
    <property type="entry name" value="IgHV"/>
</dbReference>
<keyword evidence="1" id="KW-0391">Immunity</keyword>
<reference evidence="5 6" key="1">
    <citation type="submission" date="2019-09" db="EMBL/GenBank/DDBJ databases">
        <title>Bird 10,000 Genomes (B10K) Project - Family phase.</title>
        <authorList>
            <person name="Zhang G."/>
        </authorList>
    </citation>
    <scope>NUCLEOTIDE SEQUENCE [LARGE SCALE GENOMIC DNA]</scope>
    <source>
        <strain evidence="5">B10K-DU-011-47</strain>
        <tissue evidence="5">Mixed tissue sample</tissue>
    </source>
</reference>
<dbReference type="AlphaFoldDB" id="A0A7L3F6K5"/>
<comment type="caution">
    <text evidence="5">The sequence shown here is derived from an EMBL/GenBank/DDBJ whole genome shotgun (WGS) entry which is preliminary data.</text>
</comment>
<dbReference type="GO" id="GO:0005576">
    <property type="term" value="C:extracellular region"/>
    <property type="evidence" value="ECO:0007669"/>
    <property type="project" value="UniProtKB-ARBA"/>
</dbReference>
<dbReference type="SMART" id="SM00406">
    <property type="entry name" value="IGv"/>
    <property type="match status" value="1"/>
</dbReference>
<feature type="domain" description="Immunoglobulin V-set" evidence="4">
    <location>
        <begin position="3"/>
        <end position="83"/>
    </location>
</feature>
<organism evidence="5 6">
    <name type="scientific">Zapornia atra</name>
    <name type="common">Henderson crake</name>
    <dbReference type="NCBI Taxonomy" id="2585822"/>
    <lineage>
        <taxon>Eukaryota</taxon>
        <taxon>Metazoa</taxon>
        <taxon>Chordata</taxon>
        <taxon>Craniata</taxon>
        <taxon>Vertebrata</taxon>
        <taxon>Euteleostomi</taxon>
        <taxon>Archelosauria</taxon>
        <taxon>Archosauria</taxon>
        <taxon>Dinosauria</taxon>
        <taxon>Saurischia</taxon>
        <taxon>Theropoda</taxon>
        <taxon>Coelurosauria</taxon>
        <taxon>Aves</taxon>
        <taxon>Neognathae</taxon>
        <taxon>Neoaves</taxon>
        <taxon>Gruiformes</taxon>
        <taxon>Rallidae</taxon>
        <taxon>Zapornia</taxon>
    </lineage>
</organism>
<evidence type="ECO:0000259" key="4">
    <source>
        <dbReference type="SMART" id="SM00406"/>
    </source>
</evidence>
<dbReference type="Pfam" id="PF07686">
    <property type="entry name" value="V-set"/>
    <property type="match status" value="1"/>
</dbReference>
<keyword evidence="2" id="KW-1064">Adaptive immunity</keyword>
<evidence type="ECO:0000313" key="6">
    <source>
        <dbReference type="Proteomes" id="UP000557426"/>
    </source>
</evidence>
<keyword evidence="3" id="KW-1280">Immunoglobulin</keyword>
<name>A0A7L3F6K5_9GRUI</name>
<keyword evidence="6" id="KW-1185">Reference proteome</keyword>
<dbReference type="SUPFAM" id="SSF48726">
    <property type="entry name" value="Immunoglobulin"/>
    <property type="match status" value="1"/>
</dbReference>
<evidence type="ECO:0000256" key="1">
    <source>
        <dbReference type="ARBA" id="ARBA00022859"/>
    </source>
</evidence>
<dbReference type="Gene3D" id="2.60.40.10">
    <property type="entry name" value="Immunoglobulins"/>
    <property type="match status" value="1"/>
</dbReference>
<dbReference type="GO" id="GO:0019814">
    <property type="term" value="C:immunoglobulin complex"/>
    <property type="evidence" value="ECO:0007669"/>
    <property type="project" value="UniProtKB-KW"/>
</dbReference>
<evidence type="ECO:0000256" key="2">
    <source>
        <dbReference type="ARBA" id="ARBA00023130"/>
    </source>
</evidence>
<sequence>GGSLRLLFEGSGFDFSKTYMQWVRQAPGKGLEWVTYISSDGSTAYTPSVQGWFSISRDNSQSTVALQMNSIRDSDTATYYSAR</sequence>
<gene>
    <name evidence="5" type="primary">Ighv366_1</name>
    <name evidence="5" type="ORF">ZAPATR_R13859</name>
</gene>
<dbReference type="EMBL" id="VZTU01009246">
    <property type="protein sequence ID" value="NXT76546.1"/>
    <property type="molecule type" value="Genomic_DNA"/>
</dbReference>
<dbReference type="InterPro" id="IPR036179">
    <property type="entry name" value="Ig-like_dom_sf"/>
</dbReference>
<dbReference type="InterPro" id="IPR013106">
    <property type="entry name" value="Ig_V-set"/>
</dbReference>
<dbReference type="Proteomes" id="UP000557426">
    <property type="component" value="Unassembled WGS sequence"/>
</dbReference>
<dbReference type="InterPro" id="IPR013783">
    <property type="entry name" value="Ig-like_fold"/>
</dbReference>
<dbReference type="PANTHER" id="PTHR23266">
    <property type="entry name" value="IMMUNOGLOBULIN HEAVY CHAIN"/>
    <property type="match status" value="1"/>
</dbReference>
<feature type="non-terminal residue" evidence="5">
    <location>
        <position position="1"/>
    </location>
</feature>
<dbReference type="GO" id="GO:0002250">
    <property type="term" value="P:adaptive immune response"/>
    <property type="evidence" value="ECO:0007669"/>
    <property type="project" value="UniProtKB-KW"/>
</dbReference>
<protein>
    <submittedName>
        <fullName evidence="5">HV366 protein</fullName>
    </submittedName>
</protein>
<evidence type="ECO:0000256" key="3">
    <source>
        <dbReference type="ARBA" id="ARBA00043265"/>
    </source>
</evidence>
<accession>A0A7L3F6K5</accession>
<evidence type="ECO:0000313" key="5">
    <source>
        <dbReference type="EMBL" id="NXT76546.1"/>
    </source>
</evidence>
<feature type="non-terminal residue" evidence="5">
    <location>
        <position position="83"/>
    </location>
</feature>